<dbReference type="EMBL" id="JWZT01001959">
    <property type="protein sequence ID" value="KII70816.1"/>
    <property type="molecule type" value="Genomic_DNA"/>
</dbReference>
<protein>
    <submittedName>
        <fullName evidence="1">Uncharacterized protein</fullName>
    </submittedName>
</protein>
<dbReference type="Proteomes" id="UP000031668">
    <property type="component" value="Unassembled WGS sequence"/>
</dbReference>
<proteinExistence type="predicted"/>
<dbReference type="SUPFAM" id="SSF49777">
    <property type="entry name" value="PEBP-like"/>
    <property type="match status" value="1"/>
</dbReference>
<keyword evidence="2" id="KW-1185">Reference proteome</keyword>
<comment type="caution">
    <text evidence="1">The sequence shown here is derived from an EMBL/GenBank/DDBJ whole genome shotgun (WGS) entry which is preliminary data.</text>
</comment>
<dbReference type="Gene3D" id="3.90.280.10">
    <property type="entry name" value="PEBP-like"/>
    <property type="match status" value="1"/>
</dbReference>
<sequence>MLNGQNVDDGIDVDVEKREAYHWLVVNIRGNDISTGNDWFEYKDINPPMSTDWKAINEAGKYTERPEIWSIISGRSEAAGPNRKKSLYMDPVIDASDATAIVKTKPSLHVNGV</sequence>
<accession>A0A0C2MU11</accession>
<reference evidence="1 2" key="1">
    <citation type="journal article" date="2014" name="Genome Biol. Evol.">
        <title>The genome of the myxosporean Thelohanellus kitauei shows adaptations to nutrient acquisition within its fish host.</title>
        <authorList>
            <person name="Yang Y."/>
            <person name="Xiong J."/>
            <person name="Zhou Z."/>
            <person name="Huo F."/>
            <person name="Miao W."/>
            <person name="Ran C."/>
            <person name="Liu Y."/>
            <person name="Zhang J."/>
            <person name="Feng J."/>
            <person name="Wang M."/>
            <person name="Wang M."/>
            <person name="Wang L."/>
            <person name="Yao B."/>
        </authorList>
    </citation>
    <scope>NUCLEOTIDE SEQUENCE [LARGE SCALE GENOMIC DNA]</scope>
    <source>
        <strain evidence="1">Wuqing</strain>
    </source>
</reference>
<evidence type="ECO:0000313" key="1">
    <source>
        <dbReference type="EMBL" id="KII70816.1"/>
    </source>
</evidence>
<name>A0A0C2MU11_THEKT</name>
<evidence type="ECO:0000313" key="2">
    <source>
        <dbReference type="Proteomes" id="UP000031668"/>
    </source>
</evidence>
<dbReference type="OrthoDB" id="2506647at2759"/>
<organism evidence="1 2">
    <name type="scientific">Thelohanellus kitauei</name>
    <name type="common">Myxosporean</name>
    <dbReference type="NCBI Taxonomy" id="669202"/>
    <lineage>
        <taxon>Eukaryota</taxon>
        <taxon>Metazoa</taxon>
        <taxon>Cnidaria</taxon>
        <taxon>Myxozoa</taxon>
        <taxon>Myxosporea</taxon>
        <taxon>Bivalvulida</taxon>
        <taxon>Platysporina</taxon>
        <taxon>Myxobolidae</taxon>
        <taxon>Thelohanellus</taxon>
    </lineage>
</organism>
<dbReference type="InterPro" id="IPR036610">
    <property type="entry name" value="PEBP-like_sf"/>
</dbReference>
<gene>
    <name evidence="1" type="ORF">RF11_15647</name>
</gene>
<dbReference type="AlphaFoldDB" id="A0A0C2MU11"/>